<feature type="compositionally biased region" description="Polar residues" evidence="1">
    <location>
        <begin position="1"/>
        <end position="22"/>
    </location>
</feature>
<feature type="compositionally biased region" description="Polar residues" evidence="1">
    <location>
        <begin position="40"/>
        <end position="54"/>
    </location>
</feature>
<reference evidence="3" key="2">
    <citation type="submission" date="2019-04" db="EMBL/GenBank/DDBJ databases">
        <authorList>
            <person name="Kadobianskyi M."/>
            <person name="Schulze L."/>
            <person name="Schuelke M."/>
            <person name="Judkewitz B."/>
        </authorList>
    </citation>
    <scope>NUCLEOTIDE SEQUENCE</scope>
    <source>
        <strain evidence="3">Bolton</strain>
        <tissue evidence="3">Whole-body</tissue>
    </source>
</reference>
<dbReference type="EMBL" id="SRMA01027355">
    <property type="protein sequence ID" value="TRY54230.1"/>
    <property type="molecule type" value="Genomic_DNA"/>
</dbReference>
<evidence type="ECO:0000256" key="1">
    <source>
        <dbReference type="SAM" id="MobiDB-lite"/>
    </source>
</evidence>
<dbReference type="InterPro" id="IPR000159">
    <property type="entry name" value="RA_dom"/>
</dbReference>
<dbReference type="PANTHER" id="PTHR16027:SF4">
    <property type="entry name" value="RAS-INTERACTING PROTEIN 1"/>
    <property type="match status" value="1"/>
</dbReference>
<dbReference type="InterPro" id="IPR029071">
    <property type="entry name" value="Ubiquitin-like_domsf"/>
</dbReference>
<dbReference type="SMART" id="SM00314">
    <property type="entry name" value="RA"/>
    <property type="match status" value="1"/>
</dbReference>
<dbReference type="Gene3D" id="3.10.20.90">
    <property type="entry name" value="Phosphatidylinositol 3-kinase Catalytic Subunit, Chain A, domain 1"/>
    <property type="match status" value="1"/>
</dbReference>
<feature type="region of interest" description="Disordered" evidence="1">
    <location>
        <begin position="1"/>
        <end position="71"/>
    </location>
</feature>
<feature type="compositionally biased region" description="Polar residues" evidence="1">
    <location>
        <begin position="359"/>
        <end position="369"/>
    </location>
</feature>
<dbReference type="Pfam" id="PF00788">
    <property type="entry name" value="RA"/>
    <property type="match status" value="1"/>
</dbReference>
<dbReference type="AlphaFoldDB" id="A0A553MM22"/>
<organism evidence="3 4">
    <name type="scientific">Danionella cerebrum</name>
    <dbReference type="NCBI Taxonomy" id="2873325"/>
    <lineage>
        <taxon>Eukaryota</taxon>
        <taxon>Metazoa</taxon>
        <taxon>Chordata</taxon>
        <taxon>Craniata</taxon>
        <taxon>Vertebrata</taxon>
        <taxon>Euteleostomi</taxon>
        <taxon>Actinopterygii</taxon>
        <taxon>Neopterygii</taxon>
        <taxon>Teleostei</taxon>
        <taxon>Ostariophysi</taxon>
        <taxon>Cypriniformes</taxon>
        <taxon>Danionidae</taxon>
        <taxon>Danioninae</taxon>
        <taxon>Danionella</taxon>
    </lineage>
</organism>
<accession>A0A553MM22</accession>
<protein>
    <recommendedName>
        <fullName evidence="2">Ras-associating domain-containing protein</fullName>
    </recommendedName>
</protein>
<dbReference type="GO" id="GO:0035024">
    <property type="term" value="P:negative regulation of Rho protein signal transduction"/>
    <property type="evidence" value="ECO:0007669"/>
    <property type="project" value="TreeGrafter"/>
</dbReference>
<dbReference type="SUPFAM" id="SSF49879">
    <property type="entry name" value="SMAD/FHA domain"/>
    <property type="match status" value="1"/>
</dbReference>
<evidence type="ECO:0000313" key="4">
    <source>
        <dbReference type="Proteomes" id="UP000316079"/>
    </source>
</evidence>
<reference evidence="3 4" key="1">
    <citation type="journal article" date="2019" name="Sci. Data">
        <title>Hybrid genome assembly and annotation of Danionella translucida.</title>
        <authorList>
            <person name="Kadobianskyi M."/>
            <person name="Schulze L."/>
            <person name="Schuelke M."/>
            <person name="Judkewitz B."/>
        </authorList>
    </citation>
    <scope>NUCLEOTIDE SEQUENCE [LARGE SCALE GENOMIC DNA]</scope>
    <source>
        <strain evidence="3 4">Bolton</strain>
    </source>
</reference>
<dbReference type="Gene3D" id="2.60.200.20">
    <property type="match status" value="1"/>
</dbReference>
<comment type="caution">
    <text evidence="3">The sequence shown here is derived from an EMBL/GenBank/DDBJ whole genome shotgun (WGS) entry which is preliminary data.</text>
</comment>
<dbReference type="Proteomes" id="UP000316079">
    <property type="component" value="Unassembled WGS sequence"/>
</dbReference>
<dbReference type="PROSITE" id="PS50200">
    <property type="entry name" value="RA"/>
    <property type="match status" value="1"/>
</dbReference>
<dbReference type="PANTHER" id="PTHR16027">
    <property type="entry name" value="DILUTE DOMAIN-CONTAINING PROTEIN YPR089W"/>
    <property type="match status" value="1"/>
</dbReference>
<sequence length="648" mass="72241">MIPWTESSKSDSTAQSAESTGVRQPARSKIRRQNHHRLTSVFSRSPVLQRQQPPGTDLQPEDETEEMSSHRSVPGILKIFGSHICQGTNYKSVLATRHSSARELVKEALERYSLEKEDPGSYVLCDVIGKTGVDYEWKTECCRVVGDSERPLMLQSLWKPKEGFSRRFEIQKRAALEALGAQDTFEIAAGPNAQVRKLHPARSRVTSLFVDGSGEPVDSLGIWRSLSDMNVSAIGTKESTEKPAAPPQLEDPEADKEINAEKEETESSDDNNTQYSVHLPFDFPYFLLLQGYTHKQCVLFKLVVLEVSQRLISREILGLAQVRAAGCEQTPDEDPLLRQRTNKSLESSPPTSSSLLMTIDQSGEPQNNRRSWEDGALMFLSLQEFLIYLMSGNTCVFGSASEHPSADSADTLKVDILLFAPDVSPNHCLIHRLNPSSDTTEGRTQTLLRPLHGAPVSHNGVPLEDQEVELCPGDLVGLGQHYLFMFKDPSASRGFQTPSWMATLCSPIAFSPCKLCGTSLRRRRRPKMAARWRDVEGRVLALSYQRQEEEQVLEKILKMADTEGEDSKLTPAFLMCLCIQHSTSAHELVHLRRLLLSIANGIQLNMWVSPRSDPMPSFMNKCTLYLAFNSSQLPDVSRAPHAAKSHGS</sequence>
<proteinExistence type="predicted"/>
<gene>
    <name evidence="3" type="ORF">DNTS_035427</name>
</gene>
<dbReference type="InterPro" id="IPR052072">
    <property type="entry name" value="Vascular_dev_regulator"/>
</dbReference>
<dbReference type="InterPro" id="IPR008984">
    <property type="entry name" value="SMAD_FHA_dom_sf"/>
</dbReference>
<dbReference type="OrthoDB" id="3908708at2759"/>
<feature type="compositionally biased region" description="Low complexity" evidence="1">
    <location>
        <begin position="344"/>
        <end position="356"/>
    </location>
</feature>
<feature type="domain" description="Ras-associating" evidence="2">
    <location>
        <begin position="73"/>
        <end position="175"/>
    </location>
</feature>
<dbReference type="EMBL" id="SRMA01027355">
    <property type="protein sequence ID" value="TRY54231.1"/>
    <property type="molecule type" value="Genomic_DNA"/>
</dbReference>
<evidence type="ECO:0000259" key="2">
    <source>
        <dbReference type="PROSITE" id="PS50200"/>
    </source>
</evidence>
<name>A0A553MM22_9TELE</name>
<dbReference type="GO" id="GO:0007165">
    <property type="term" value="P:signal transduction"/>
    <property type="evidence" value="ECO:0007669"/>
    <property type="project" value="InterPro"/>
</dbReference>
<dbReference type="SUPFAM" id="SSF54236">
    <property type="entry name" value="Ubiquitin-like"/>
    <property type="match status" value="1"/>
</dbReference>
<dbReference type="GO" id="GO:0001525">
    <property type="term" value="P:angiogenesis"/>
    <property type="evidence" value="ECO:0007669"/>
    <property type="project" value="TreeGrafter"/>
</dbReference>
<keyword evidence="4" id="KW-1185">Reference proteome</keyword>
<feature type="region of interest" description="Disordered" evidence="1">
    <location>
        <begin position="328"/>
        <end position="369"/>
    </location>
</feature>
<dbReference type="GO" id="GO:0051020">
    <property type="term" value="F:GTPase binding"/>
    <property type="evidence" value="ECO:0007669"/>
    <property type="project" value="TreeGrafter"/>
</dbReference>
<dbReference type="GO" id="GO:0005911">
    <property type="term" value="C:cell-cell junction"/>
    <property type="evidence" value="ECO:0007669"/>
    <property type="project" value="TreeGrafter"/>
</dbReference>
<evidence type="ECO:0000313" key="3">
    <source>
        <dbReference type="EMBL" id="TRY54231.1"/>
    </source>
</evidence>
<feature type="compositionally biased region" description="Basic residues" evidence="1">
    <location>
        <begin position="26"/>
        <end position="38"/>
    </location>
</feature>
<dbReference type="CDD" id="cd17116">
    <property type="entry name" value="RA_Radil_like"/>
    <property type="match status" value="1"/>
</dbReference>